<evidence type="ECO:0000313" key="2">
    <source>
        <dbReference type="EMBL" id="KAF0689817.1"/>
    </source>
</evidence>
<evidence type="ECO:0000313" key="3">
    <source>
        <dbReference type="EMBL" id="VFT95509.1"/>
    </source>
</evidence>
<feature type="transmembrane region" description="Helical" evidence="1">
    <location>
        <begin position="210"/>
        <end position="232"/>
    </location>
</feature>
<gene>
    <name evidence="3" type="primary">Aste57867_18775</name>
    <name evidence="2" type="ORF">As57867_018711</name>
    <name evidence="3" type="ORF">ASTE57867_18775</name>
</gene>
<dbReference type="EMBL" id="VJMH01006410">
    <property type="protein sequence ID" value="KAF0689817.1"/>
    <property type="molecule type" value="Genomic_DNA"/>
</dbReference>
<organism evidence="3 4">
    <name type="scientific">Aphanomyces stellatus</name>
    <dbReference type="NCBI Taxonomy" id="120398"/>
    <lineage>
        <taxon>Eukaryota</taxon>
        <taxon>Sar</taxon>
        <taxon>Stramenopiles</taxon>
        <taxon>Oomycota</taxon>
        <taxon>Saprolegniomycetes</taxon>
        <taxon>Saprolegniales</taxon>
        <taxon>Verrucalvaceae</taxon>
        <taxon>Aphanomyces</taxon>
    </lineage>
</organism>
<keyword evidence="1" id="KW-0472">Membrane</keyword>
<evidence type="ECO:0000256" key="1">
    <source>
        <dbReference type="SAM" id="Phobius"/>
    </source>
</evidence>
<name>A0A485LF79_9STRA</name>
<keyword evidence="1" id="KW-1133">Transmembrane helix</keyword>
<dbReference type="EMBL" id="CAADRA010006431">
    <property type="protein sequence ID" value="VFT95509.1"/>
    <property type="molecule type" value="Genomic_DNA"/>
</dbReference>
<dbReference type="AlphaFoldDB" id="A0A485LF79"/>
<sequence>MAHHTNLDTAVAMDIASNGDVLSRYSRGSGYVWHFGDPFGKATGQFARCEAEHGWGMCEKCGPLVFPKCNILYKPLACFECTPIVNVQVPTVSTSNAAAANDAVAAPATTAAPLAKYTRGAGYVWHFGDPFGKSSGEFARCEADHGKANCEKCGPLVFPKCKAGYKEFACYECIPIATSTASAHNQVAHDVVMSMEAMQLAKDEASTHDMASVVTVAALGGAFFALAAVFVAKKLRQGMASTAKPEERKSLLTI</sequence>
<accession>A0A485LF79</accession>
<dbReference type="Proteomes" id="UP000332933">
    <property type="component" value="Unassembled WGS sequence"/>
</dbReference>
<reference evidence="2" key="2">
    <citation type="submission" date="2019-06" db="EMBL/GenBank/DDBJ databases">
        <title>Genomics analysis of Aphanomyces spp. identifies a new class of oomycete effector associated with host adaptation.</title>
        <authorList>
            <person name="Gaulin E."/>
        </authorList>
    </citation>
    <scope>NUCLEOTIDE SEQUENCE</scope>
    <source>
        <strain evidence="2">CBS 578.67</strain>
    </source>
</reference>
<evidence type="ECO:0000313" key="4">
    <source>
        <dbReference type="Proteomes" id="UP000332933"/>
    </source>
</evidence>
<protein>
    <submittedName>
        <fullName evidence="3">Aste57867_18775 protein</fullName>
    </submittedName>
</protein>
<proteinExistence type="predicted"/>
<reference evidence="3 4" key="1">
    <citation type="submission" date="2019-03" db="EMBL/GenBank/DDBJ databases">
        <authorList>
            <person name="Gaulin E."/>
            <person name="Dumas B."/>
        </authorList>
    </citation>
    <scope>NUCLEOTIDE SEQUENCE [LARGE SCALE GENOMIC DNA]</scope>
    <source>
        <strain evidence="3">CBS 568.67</strain>
    </source>
</reference>
<keyword evidence="1" id="KW-0812">Transmembrane</keyword>
<keyword evidence="4" id="KW-1185">Reference proteome</keyword>